<gene>
    <name evidence="1" type="ORF">NE237_005222</name>
</gene>
<reference evidence="1" key="1">
    <citation type="journal article" date="2023" name="Plant J.">
        <title>The genome of the king protea, Protea cynaroides.</title>
        <authorList>
            <person name="Chang J."/>
            <person name="Duong T.A."/>
            <person name="Schoeman C."/>
            <person name="Ma X."/>
            <person name="Roodt D."/>
            <person name="Barker N."/>
            <person name="Li Z."/>
            <person name="Van de Peer Y."/>
            <person name="Mizrachi E."/>
        </authorList>
    </citation>
    <scope>NUCLEOTIDE SEQUENCE</scope>
    <source>
        <tissue evidence="1">Young leaves</tissue>
    </source>
</reference>
<dbReference type="Proteomes" id="UP001141806">
    <property type="component" value="Unassembled WGS sequence"/>
</dbReference>
<dbReference type="AlphaFoldDB" id="A0A9Q0KK45"/>
<organism evidence="1 2">
    <name type="scientific">Protea cynaroides</name>
    <dbReference type="NCBI Taxonomy" id="273540"/>
    <lineage>
        <taxon>Eukaryota</taxon>
        <taxon>Viridiplantae</taxon>
        <taxon>Streptophyta</taxon>
        <taxon>Embryophyta</taxon>
        <taxon>Tracheophyta</taxon>
        <taxon>Spermatophyta</taxon>
        <taxon>Magnoliopsida</taxon>
        <taxon>Proteales</taxon>
        <taxon>Proteaceae</taxon>
        <taxon>Protea</taxon>
    </lineage>
</organism>
<comment type="caution">
    <text evidence="1">The sequence shown here is derived from an EMBL/GenBank/DDBJ whole genome shotgun (WGS) entry which is preliminary data.</text>
</comment>
<protein>
    <submittedName>
        <fullName evidence="1">Uncharacterized protein</fullName>
    </submittedName>
</protein>
<keyword evidence="2" id="KW-1185">Reference proteome</keyword>
<proteinExistence type="predicted"/>
<sequence length="254" mass="26899">MHGAEAMRSVPTRQKVVPASQTVTLASGRLSEVASVLGSRSMQLDVHVVSFSANPDPGIEVSAGLAEGDRLLRQDGCQEPGTGALEEPVKGFKELWTTAVSASATGILAGDVRFLEGTSSGAVCRWLIFGGGRNGYLDSSCGNRHAAVETFYTRRSFVVAATSRSWEWRPYEPAVIFFARDSAMHGKRLLSHARGEVGSSGSGLGVQSGDDREPWNNKLEVLNVGSLTVPGNQVSTVAIQSSGDIVYGSSVREN</sequence>
<name>A0A9Q0KK45_9MAGN</name>
<dbReference type="EMBL" id="JAMYWD010000005">
    <property type="protein sequence ID" value="KAJ4972123.1"/>
    <property type="molecule type" value="Genomic_DNA"/>
</dbReference>
<evidence type="ECO:0000313" key="1">
    <source>
        <dbReference type="EMBL" id="KAJ4972123.1"/>
    </source>
</evidence>
<accession>A0A9Q0KK45</accession>
<evidence type="ECO:0000313" key="2">
    <source>
        <dbReference type="Proteomes" id="UP001141806"/>
    </source>
</evidence>